<evidence type="ECO:0000313" key="7">
    <source>
        <dbReference type="EMBL" id="CAI6368655.1"/>
    </source>
</evidence>
<evidence type="ECO:0000256" key="4">
    <source>
        <dbReference type="ARBA" id="ARBA00023125"/>
    </source>
</evidence>
<name>A0AAV0XJP5_9HEMI</name>
<feature type="domain" description="THAP-type" evidence="6">
    <location>
        <begin position="1"/>
        <end position="86"/>
    </location>
</feature>
<evidence type="ECO:0000313" key="8">
    <source>
        <dbReference type="EMBL" id="CAI6369192.1"/>
    </source>
</evidence>
<comment type="caution">
    <text evidence="7">The sequence shown here is derived from an EMBL/GenBank/DDBJ whole genome shotgun (WGS) entry which is preliminary data.</text>
</comment>
<dbReference type="InterPro" id="IPR048366">
    <property type="entry name" value="TNP-like_GBD"/>
</dbReference>
<gene>
    <name evidence="7" type="ORF">MEUPH1_LOCUS22988</name>
    <name evidence="8" type="ORF">MEUPH1_LOCUS23459</name>
</gene>
<dbReference type="Proteomes" id="UP001160148">
    <property type="component" value="Unassembled WGS sequence"/>
</dbReference>
<accession>A0AAV0XJP5</accession>
<dbReference type="Pfam" id="PF05485">
    <property type="entry name" value="THAP"/>
    <property type="match status" value="1"/>
</dbReference>
<dbReference type="EMBL" id="CARXXK010000005">
    <property type="protein sequence ID" value="CAI6369192.1"/>
    <property type="molecule type" value="Genomic_DNA"/>
</dbReference>
<organism evidence="7 9">
    <name type="scientific">Macrosiphum euphorbiae</name>
    <name type="common">potato aphid</name>
    <dbReference type="NCBI Taxonomy" id="13131"/>
    <lineage>
        <taxon>Eukaryota</taxon>
        <taxon>Metazoa</taxon>
        <taxon>Ecdysozoa</taxon>
        <taxon>Arthropoda</taxon>
        <taxon>Hexapoda</taxon>
        <taxon>Insecta</taxon>
        <taxon>Pterygota</taxon>
        <taxon>Neoptera</taxon>
        <taxon>Paraneoptera</taxon>
        <taxon>Hemiptera</taxon>
        <taxon>Sternorrhyncha</taxon>
        <taxon>Aphidomorpha</taxon>
        <taxon>Aphidoidea</taxon>
        <taxon>Aphididae</taxon>
        <taxon>Macrosiphini</taxon>
        <taxon>Macrosiphum</taxon>
    </lineage>
</organism>
<dbReference type="InterPro" id="IPR048367">
    <property type="entry name" value="TNP-like_RNaseH_C"/>
</dbReference>
<dbReference type="SMART" id="SM00980">
    <property type="entry name" value="THAP"/>
    <property type="match status" value="1"/>
</dbReference>
<dbReference type="SUPFAM" id="SSF57716">
    <property type="entry name" value="Glucocorticoid receptor-like (DNA-binding domain)"/>
    <property type="match status" value="1"/>
</dbReference>
<keyword evidence="9" id="KW-1185">Reference proteome</keyword>
<dbReference type="Pfam" id="PF21787">
    <property type="entry name" value="TNP-like_RNaseH_N"/>
    <property type="match status" value="1"/>
</dbReference>
<evidence type="ECO:0000256" key="5">
    <source>
        <dbReference type="PROSITE-ProRule" id="PRU00309"/>
    </source>
</evidence>
<evidence type="ECO:0000256" key="2">
    <source>
        <dbReference type="ARBA" id="ARBA00022771"/>
    </source>
</evidence>
<evidence type="ECO:0000313" key="9">
    <source>
        <dbReference type="Proteomes" id="UP001160148"/>
    </source>
</evidence>
<dbReference type="EMBL" id="CARXXK010000005">
    <property type="protein sequence ID" value="CAI6368655.1"/>
    <property type="molecule type" value="Genomic_DNA"/>
</dbReference>
<dbReference type="GO" id="GO:0008270">
    <property type="term" value="F:zinc ion binding"/>
    <property type="evidence" value="ECO:0007669"/>
    <property type="project" value="UniProtKB-KW"/>
</dbReference>
<reference evidence="7 9" key="1">
    <citation type="submission" date="2023-01" db="EMBL/GenBank/DDBJ databases">
        <authorList>
            <person name="Whitehead M."/>
        </authorList>
    </citation>
    <scope>NUCLEOTIDE SEQUENCE [LARGE SCALE GENOMIC DNA]</scope>
</reference>
<dbReference type="Gene3D" id="6.20.210.20">
    <property type="entry name" value="THAP domain"/>
    <property type="match status" value="1"/>
</dbReference>
<dbReference type="InterPro" id="IPR038441">
    <property type="entry name" value="THAP_Znf_sf"/>
</dbReference>
<dbReference type="InterPro" id="IPR048365">
    <property type="entry name" value="TNP-like_RNaseH_N"/>
</dbReference>
<dbReference type="InterPro" id="IPR006612">
    <property type="entry name" value="THAP_Znf"/>
</dbReference>
<keyword evidence="3" id="KW-0862">Zinc</keyword>
<dbReference type="InterPro" id="IPR021896">
    <property type="entry name" value="THAP9-like_HTH"/>
</dbReference>
<dbReference type="Pfam" id="PF21788">
    <property type="entry name" value="TNP-like_GBD"/>
    <property type="match status" value="1"/>
</dbReference>
<dbReference type="InterPro" id="IPR026516">
    <property type="entry name" value="THAP1/10"/>
</dbReference>
<dbReference type="PROSITE" id="PS50950">
    <property type="entry name" value="ZF_THAP"/>
    <property type="match status" value="1"/>
</dbReference>
<dbReference type="AlphaFoldDB" id="A0AAV0XJP5"/>
<protein>
    <recommendedName>
        <fullName evidence="6">THAP-type domain-containing protein</fullName>
    </recommendedName>
</protein>
<dbReference type="GO" id="GO:0043565">
    <property type="term" value="F:sequence-specific DNA binding"/>
    <property type="evidence" value="ECO:0007669"/>
    <property type="project" value="InterPro"/>
</dbReference>
<evidence type="ECO:0000256" key="3">
    <source>
        <dbReference type="ARBA" id="ARBA00022833"/>
    </source>
</evidence>
<keyword evidence="1" id="KW-0479">Metal-binding</keyword>
<keyword evidence="4 5" id="KW-0238">DNA-binding</keyword>
<dbReference type="Pfam" id="PF12017">
    <property type="entry name" value="Tnp_P_element"/>
    <property type="match status" value="1"/>
</dbReference>
<keyword evidence="2 5" id="KW-0863">Zinc-finger</keyword>
<dbReference type="Pfam" id="PF21789">
    <property type="entry name" value="TNP-like_RNaseH_C"/>
    <property type="match status" value="1"/>
</dbReference>
<dbReference type="PANTHER" id="PTHR46600:SF11">
    <property type="entry name" value="THAP DOMAIN-CONTAINING PROTEIN 10"/>
    <property type="match status" value="1"/>
</dbReference>
<sequence length="923" mass="106196">MSRGNKCVYYLCGKNPRHNANLSLFGFPKDLERSRQWIKNSGNTDLIHLEIEDLRKKKICSDHFLADDYLNFSKKILKRSAVPVPYEPVVPFHVRSPKKLYTYPYKSSENMCNLDPSSISNYKSTPLSPSSFKTPVKQKLSFIDNSDSCCLNFESPKSIHLLTPTKTNLTIGSKDNTPILTPKTRSWLDSTLNMPESSSNFEKQIQKLTETTKKQSNYIKKMKERMEFKQKVISNKRSTIAKLKKNLKNSRHLFKNKNIFNSSSFPSTDSQTLVKMQIRQNISRKPWTNLEKDFSLRLYYKSPSAYKFLRSTKINLPGLATIKRWVGASKFRPGFNSNLYQQIKMKVSSMTYEETFCTLIFDEMKIKRFLEYSKVLDTVEGFEDLGTFGRTSAMASQAMVFMIRGIYSSWKLPVSYFLSSTSMKATTLSEIILEQINQLMTCKLHVKAIVCDQGPNNRSALTKLGFTKDKPWIEVNGNKIFSVYDVPHLIKNIRNNFLSSDFIFKNNKVSFQDIKKTYMIDKSSSTSRSLLKITDSHINPGPFKKMSCKLALQIFSKSMFATMRTCIMTQELKSPTAAHTAEFVKEINNLFDCLNSQSLYCSNPYKCAISEERPLIRLQLEEAKRWCSQLKKCKGHGRPYTFDGLEWTINAILGVYEEQKKIGFHYLLTARLNQDAIENSFSVFRQKGGYNNNNPTARAFRITFKMMTKMHLMKPSIASNCGADNDHNILEVDSYTNVLENNDNNDDLMDSSSLSFSFDDDESIEIPMVSLSKCSDKYFSGYLGKKCIEKFNCKKCQQFMLTATPINFSDEDYLIFCRAYGSKSGHFGLNVPTDDFTNYISHCQKLLAKIVLKTPHKLQIGLSVKKLIVKKIWPNLDIDSECTSHLEFVTMHLIECKLLRDFNWKSRNMKVQTLSKLKILKNV</sequence>
<proteinExistence type="predicted"/>
<dbReference type="PANTHER" id="PTHR46600">
    <property type="entry name" value="THAP DOMAIN-CONTAINING"/>
    <property type="match status" value="1"/>
</dbReference>
<evidence type="ECO:0000259" key="6">
    <source>
        <dbReference type="PROSITE" id="PS50950"/>
    </source>
</evidence>
<evidence type="ECO:0000256" key="1">
    <source>
        <dbReference type="ARBA" id="ARBA00022723"/>
    </source>
</evidence>